<comment type="caution">
    <text evidence="1">The sequence shown here is derived from an EMBL/GenBank/DDBJ whole genome shotgun (WGS) entry which is preliminary data.</text>
</comment>
<proteinExistence type="predicted"/>
<dbReference type="AlphaFoldDB" id="A0A3M7T2B7"/>
<reference evidence="1 2" key="1">
    <citation type="journal article" date="2018" name="Sci. Rep.">
        <title>Genomic signatures of local adaptation to the degree of environmental predictability in rotifers.</title>
        <authorList>
            <person name="Franch-Gras L."/>
            <person name="Hahn C."/>
            <person name="Garcia-Roger E.M."/>
            <person name="Carmona M.J."/>
            <person name="Serra M."/>
            <person name="Gomez A."/>
        </authorList>
    </citation>
    <scope>NUCLEOTIDE SEQUENCE [LARGE SCALE GENOMIC DNA]</scope>
    <source>
        <strain evidence="1">HYR1</strain>
    </source>
</reference>
<protein>
    <submittedName>
        <fullName evidence="1">Uncharacterized protein</fullName>
    </submittedName>
</protein>
<dbReference type="EMBL" id="REGN01000422">
    <property type="protein sequence ID" value="RNA42039.1"/>
    <property type="molecule type" value="Genomic_DNA"/>
</dbReference>
<name>A0A3M7T2B7_BRAPC</name>
<evidence type="ECO:0000313" key="2">
    <source>
        <dbReference type="Proteomes" id="UP000276133"/>
    </source>
</evidence>
<evidence type="ECO:0000313" key="1">
    <source>
        <dbReference type="EMBL" id="RNA42039.1"/>
    </source>
</evidence>
<organism evidence="1 2">
    <name type="scientific">Brachionus plicatilis</name>
    <name type="common">Marine rotifer</name>
    <name type="synonym">Brachionus muelleri</name>
    <dbReference type="NCBI Taxonomy" id="10195"/>
    <lineage>
        <taxon>Eukaryota</taxon>
        <taxon>Metazoa</taxon>
        <taxon>Spiralia</taxon>
        <taxon>Gnathifera</taxon>
        <taxon>Rotifera</taxon>
        <taxon>Eurotatoria</taxon>
        <taxon>Monogononta</taxon>
        <taxon>Pseudotrocha</taxon>
        <taxon>Ploima</taxon>
        <taxon>Brachionidae</taxon>
        <taxon>Brachionus</taxon>
    </lineage>
</organism>
<accession>A0A3M7T2B7</accession>
<gene>
    <name evidence="1" type="ORF">BpHYR1_050348</name>
</gene>
<sequence length="102" mass="11674">MCYLNNAKKTSWWYRGCSSCYNLQNIFSLILIKSMVTTLGTHRDIKNRLAKQRVPLLDSSITKELIEIGMTWGEARSSDNFDFNLSLKGTVLGSYLVGRYNN</sequence>
<keyword evidence="2" id="KW-1185">Reference proteome</keyword>
<dbReference type="Proteomes" id="UP000276133">
    <property type="component" value="Unassembled WGS sequence"/>
</dbReference>